<dbReference type="CDD" id="cd00086">
    <property type="entry name" value="homeodomain"/>
    <property type="match status" value="1"/>
</dbReference>
<evidence type="ECO:0000256" key="14">
    <source>
        <dbReference type="SAM" id="MobiDB-lite"/>
    </source>
</evidence>
<evidence type="ECO:0000256" key="11">
    <source>
        <dbReference type="ARBA" id="ARBA00069290"/>
    </source>
</evidence>
<name>A0A8T0EM71_ARGBR</name>
<dbReference type="Gene3D" id="1.10.10.60">
    <property type="entry name" value="Homeodomain-like"/>
    <property type="match status" value="1"/>
</dbReference>
<dbReference type="InterPro" id="IPR001356">
    <property type="entry name" value="HD"/>
</dbReference>
<keyword evidence="6 12" id="KW-0238">DNA-binding</keyword>
<evidence type="ECO:0000256" key="1">
    <source>
        <dbReference type="ARBA" id="ARBA00004123"/>
    </source>
</evidence>
<dbReference type="InterPro" id="IPR017970">
    <property type="entry name" value="Homeobox_CS"/>
</dbReference>
<keyword evidence="17" id="KW-1185">Reference proteome</keyword>
<feature type="compositionally biased region" description="Basic and acidic residues" evidence="14">
    <location>
        <begin position="464"/>
        <end position="479"/>
    </location>
</feature>
<dbReference type="AlphaFoldDB" id="A0A8T0EM71"/>
<evidence type="ECO:0000313" key="17">
    <source>
        <dbReference type="Proteomes" id="UP000807504"/>
    </source>
</evidence>
<protein>
    <recommendedName>
        <fullName evidence="11">Homeobox protein unc-4</fullName>
    </recommendedName>
</protein>
<comment type="caution">
    <text evidence="16">The sequence shown here is derived from an EMBL/GenBank/DDBJ whole genome shotgun (WGS) entry which is preliminary data.</text>
</comment>
<dbReference type="Proteomes" id="UP000807504">
    <property type="component" value="Unassembled WGS sequence"/>
</dbReference>
<feature type="compositionally biased region" description="Polar residues" evidence="14">
    <location>
        <begin position="516"/>
        <end position="539"/>
    </location>
</feature>
<dbReference type="OrthoDB" id="6159439at2759"/>
<keyword evidence="9 12" id="KW-0539">Nucleus</keyword>
<dbReference type="GO" id="GO:0000981">
    <property type="term" value="F:DNA-binding transcription factor activity, RNA polymerase II-specific"/>
    <property type="evidence" value="ECO:0007669"/>
    <property type="project" value="InterPro"/>
</dbReference>
<dbReference type="GO" id="GO:0030154">
    <property type="term" value="P:cell differentiation"/>
    <property type="evidence" value="ECO:0007669"/>
    <property type="project" value="UniProtKB-KW"/>
</dbReference>
<evidence type="ECO:0000256" key="13">
    <source>
        <dbReference type="RuleBase" id="RU000682"/>
    </source>
</evidence>
<keyword evidence="7 12" id="KW-0371">Homeobox</keyword>
<dbReference type="GO" id="GO:0007399">
    <property type="term" value="P:nervous system development"/>
    <property type="evidence" value="ECO:0007669"/>
    <property type="project" value="UniProtKB-KW"/>
</dbReference>
<dbReference type="Pfam" id="PF00046">
    <property type="entry name" value="Homeodomain"/>
    <property type="match status" value="1"/>
</dbReference>
<feature type="region of interest" description="Disordered" evidence="14">
    <location>
        <begin position="326"/>
        <end position="347"/>
    </location>
</feature>
<gene>
    <name evidence="16" type="ORF">HNY73_016268</name>
</gene>
<evidence type="ECO:0000256" key="12">
    <source>
        <dbReference type="PROSITE-ProRule" id="PRU00108"/>
    </source>
</evidence>
<feature type="compositionally biased region" description="Low complexity" evidence="14">
    <location>
        <begin position="331"/>
        <end position="347"/>
    </location>
</feature>
<comment type="similarity">
    <text evidence="10">Belongs to the paired homeobox family. Unc-4 subfamily.</text>
</comment>
<reference evidence="16" key="2">
    <citation type="submission" date="2020-06" db="EMBL/GenBank/DDBJ databases">
        <authorList>
            <person name="Sheffer M."/>
        </authorList>
    </citation>
    <scope>NUCLEOTIDE SEQUENCE</scope>
</reference>
<dbReference type="SMART" id="SM00389">
    <property type="entry name" value="HOX"/>
    <property type="match status" value="1"/>
</dbReference>
<organism evidence="16 17">
    <name type="scientific">Argiope bruennichi</name>
    <name type="common">Wasp spider</name>
    <name type="synonym">Aranea bruennichi</name>
    <dbReference type="NCBI Taxonomy" id="94029"/>
    <lineage>
        <taxon>Eukaryota</taxon>
        <taxon>Metazoa</taxon>
        <taxon>Ecdysozoa</taxon>
        <taxon>Arthropoda</taxon>
        <taxon>Chelicerata</taxon>
        <taxon>Arachnida</taxon>
        <taxon>Araneae</taxon>
        <taxon>Araneomorphae</taxon>
        <taxon>Entelegynae</taxon>
        <taxon>Araneoidea</taxon>
        <taxon>Araneidae</taxon>
        <taxon>Argiope</taxon>
    </lineage>
</organism>
<accession>A0A8T0EM71</accession>
<feature type="domain" description="Homeobox" evidence="15">
    <location>
        <begin position="156"/>
        <end position="216"/>
    </location>
</feature>
<comment type="subcellular location">
    <subcellularLocation>
        <location evidence="1 12 13">Nucleus</location>
    </subcellularLocation>
</comment>
<keyword evidence="4" id="KW-0524">Neurogenesis</keyword>
<keyword evidence="2" id="KW-0217">Developmental protein</keyword>
<dbReference type="GO" id="GO:1990837">
    <property type="term" value="F:sequence-specific double-stranded DNA binding"/>
    <property type="evidence" value="ECO:0007669"/>
    <property type="project" value="TreeGrafter"/>
</dbReference>
<feature type="region of interest" description="Disordered" evidence="14">
    <location>
        <begin position="141"/>
        <end position="163"/>
    </location>
</feature>
<evidence type="ECO:0000256" key="7">
    <source>
        <dbReference type="ARBA" id="ARBA00023155"/>
    </source>
</evidence>
<evidence type="ECO:0000256" key="9">
    <source>
        <dbReference type="ARBA" id="ARBA00023242"/>
    </source>
</evidence>
<feature type="region of interest" description="Disordered" evidence="14">
    <location>
        <begin position="98"/>
        <end position="125"/>
    </location>
</feature>
<feature type="compositionally biased region" description="Basic and acidic residues" evidence="14">
    <location>
        <begin position="244"/>
        <end position="256"/>
    </location>
</feature>
<feature type="compositionally biased region" description="Basic and acidic residues" evidence="14">
    <location>
        <begin position="491"/>
        <end position="504"/>
    </location>
</feature>
<feature type="region of interest" description="Disordered" evidence="14">
    <location>
        <begin position="440"/>
        <end position="539"/>
    </location>
</feature>
<dbReference type="PROSITE" id="PS50071">
    <property type="entry name" value="HOMEOBOX_2"/>
    <property type="match status" value="1"/>
</dbReference>
<dbReference type="PANTHER" id="PTHR46799:SF1">
    <property type="entry name" value="HOMEOBOX PROTEIN UNC-4 HOMOLOG"/>
    <property type="match status" value="1"/>
</dbReference>
<evidence type="ECO:0000313" key="16">
    <source>
        <dbReference type="EMBL" id="KAF8773625.1"/>
    </source>
</evidence>
<dbReference type="PROSITE" id="PS00027">
    <property type="entry name" value="HOMEOBOX_1"/>
    <property type="match status" value="1"/>
</dbReference>
<evidence type="ECO:0000256" key="2">
    <source>
        <dbReference type="ARBA" id="ARBA00022473"/>
    </source>
</evidence>
<evidence type="ECO:0000256" key="10">
    <source>
        <dbReference type="ARBA" id="ARBA00038351"/>
    </source>
</evidence>
<dbReference type="EMBL" id="JABXBU010002227">
    <property type="protein sequence ID" value="KAF8773625.1"/>
    <property type="molecule type" value="Genomic_DNA"/>
</dbReference>
<evidence type="ECO:0000256" key="8">
    <source>
        <dbReference type="ARBA" id="ARBA00023163"/>
    </source>
</evidence>
<dbReference type="SUPFAM" id="SSF46689">
    <property type="entry name" value="Homeodomain-like"/>
    <property type="match status" value="1"/>
</dbReference>
<proteinExistence type="inferred from homology"/>
<keyword evidence="8" id="KW-0804">Transcription</keyword>
<evidence type="ECO:0000256" key="3">
    <source>
        <dbReference type="ARBA" id="ARBA00022782"/>
    </source>
</evidence>
<dbReference type="OMA" id="EPAFGHT"/>
<feature type="region of interest" description="Disordered" evidence="14">
    <location>
        <begin position="214"/>
        <end position="256"/>
    </location>
</feature>
<keyword evidence="3" id="KW-0221">Differentiation</keyword>
<feature type="compositionally biased region" description="Gly residues" evidence="14">
    <location>
        <begin position="99"/>
        <end position="111"/>
    </location>
</feature>
<reference evidence="16" key="1">
    <citation type="journal article" date="2020" name="bioRxiv">
        <title>Chromosome-level reference genome of the European wasp spider Argiope bruennichi: a resource for studies on range expansion and evolutionary adaptation.</title>
        <authorList>
            <person name="Sheffer M.M."/>
            <person name="Hoppe A."/>
            <person name="Krehenwinkel H."/>
            <person name="Uhl G."/>
            <person name="Kuss A.W."/>
            <person name="Jensen L."/>
            <person name="Jensen C."/>
            <person name="Gillespie R.G."/>
            <person name="Hoff K.J."/>
            <person name="Prost S."/>
        </authorList>
    </citation>
    <scope>NUCLEOTIDE SEQUENCE</scope>
</reference>
<dbReference type="GO" id="GO:0005634">
    <property type="term" value="C:nucleus"/>
    <property type="evidence" value="ECO:0007669"/>
    <property type="project" value="UniProtKB-SubCell"/>
</dbReference>
<feature type="compositionally biased region" description="Acidic residues" evidence="14">
    <location>
        <begin position="480"/>
        <end position="490"/>
    </location>
</feature>
<evidence type="ECO:0000256" key="5">
    <source>
        <dbReference type="ARBA" id="ARBA00023015"/>
    </source>
</evidence>
<evidence type="ECO:0000256" key="6">
    <source>
        <dbReference type="ARBA" id="ARBA00023125"/>
    </source>
</evidence>
<dbReference type="FunFam" id="1.10.10.60:FF:000057">
    <property type="entry name" value="Short stature homeobox 2"/>
    <property type="match status" value="1"/>
</dbReference>
<feature type="compositionally biased region" description="Low complexity" evidence="14">
    <location>
        <begin position="441"/>
        <end position="463"/>
    </location>
</feature>
<keyword evidence="5" id="KW-0805">Transcription regulation</keyword>
<evidence type="ECO:0000256" key="4">
    <source>
        <dbReference type="ARBA" id="ARBA00022902"/>
    </source>
</evidence>
<dbReference type="InterPro" id="IPR009057">
    <property type="entry name" value="Homeodomain-like_sf"/>
</dbReference>
<dbReference type="PANTHER" id="PTHR46799">
    <property type="entry name" value="HOMEOBOX PROTEIN UNC-4 HOMOLOG"/>
    <property type="match status" value="1"/>
</dbReference>
<feature type="DNA-binding region" description="Homeobox" evidence="12">
    <location>
        <begin position="158"/>
        <end position="217"/>
    </location>
</feature>
<evidence type="ECO:0000259" key="15">
    <source>
        <dbReference type="PROSITE" id="PS50071"/>
    </source>
</evidence>
<sequence>MMDTRLLENPFGHTHSHVLARLGRFLPSPYMHFGSPIAPYSVPLAAAHHAAAAHHHHAAAFDYGQAAAAAAAMAGGVPYSIDGILSMTPAGLTANGLSGPAGSGGGAGGPGDHNSHGKKELRGQDYLGRISGREDLYALSDSDCENDASSTSGSQGKRRRTRTNFNGWQLEELEKAFEASHYPDVFMREALAMRLDLVESRVQVWFQNRRAKWRKKENTKKGPGRPAHNAHPQTCSGDPIPPEEIEKRDRDRREKKLRKQLERQTKRLQQAKVKPGVNVASLSEAIYQTLSELRHINDRKEPRDLVGAEIFALLGTMGFDVVDAMSRTSKQPQQQQQLSHCSNSGSSSLGDVNVCSVGDDNTTDDFADVNSPGKGLNDYHLHHRPQLMVTQKVNPFSIENILAEDKAAAKGGRLLGSSNQPYLAVTQPVGFLVRSQLEANSPDSCQSSDVSPSDYSAPSSPDRPSGEYKMRGEPEHSESESDDEGQTEGEMELRLRLQEGEDRNVMVVPCSPPPRQSINDNTNNLKLSCVSSGSETHRL</sequence>
<feature type="compositionally biased region" description="Basic and acidic residues" evidence="14">
    <location>
        <begin position="113"/>
        <end position="123"/>
    </location>
</feature>